<dbReference type="GO" id="GO:0006353">
    <property type="term" value="P:DNA-templated transcription termination"/>
    <property type="evidence" value="ECO:0007669"/>
    <property type="project" value="UniProtKB-KW"/>
</dbReference>
<keyword evidence="5" id="KW-1185">Reference proteome</keyword>
<dbReference type="FunFam" id="1.25.70.10:FF:000001">
    <property type="entry name" value="Mitochondrial transcription termination factor-like"/>
    <property type="match status" value="1"/>
</dbReference>
<evidence type="ECO:0000313" key="4">
    <source>
        <dbReference type="EMBL" id="KAK7304998.1"/>
    </source>
</evidence>
<dbReference type="PANTHER" id="PTHR13068:SF133">
    <property type="entry name" value="MITOCHONDRIAL TRANSCRIPTION TERMINATION FACTOR FAMILY PROTEIN"/>
    <property type="match status" value="1"/>
</dbReference>
<proteinExistence type="inferred from homology"/>
<evidence type="ECO:0000256" key="1">
    <source>
        <dbReference type="ARBA" id="ARBA00007692"/>
    </source>
</evidence>
<reference evidence="4 5" key="1">
    <citation type="submission" date="2024-01" db="EMBL/GenBank/DDBJ databases">
        <title>The genomes of 5 underutilized Papilionoideae crops provide insights into root nodulation and disease resistanc.</title>
        <authorList>
            <person name="Jiang F."/>
        </authorList>
    </citation>
    <scope>NUCLEOTIDE SEQUENCE [LARGE SCALE GENOMIC DNA]</scope>
    <source>
        <strain evidence="4">LVBAO_FW01</strain>
        <tissue evidence="4">Leaves</tissue>
    </source>
</reference>
<dbReference type="PANTHER" id="PTHR13068">
    <property type="entry name" value="CGI-12 PROTEIN-RELATED"/>
    <property type="match status" value="1"/>
</dbReference>
<dbReference type="InterPro" id="IPR003690">
    <property type="entry name" value="MTERF"/>
</dbReference>
<protein>
    <submittedName>
        <fullName evidence="4">Uncharacterized protein</fullName>
    </submittedName>
</protein>
<evidence type="ECO:0000256" key="3">
    <source>
        <dbReference type="ARBA" id="ARBA00022946"/>
    </source>
</evidence>
<dbReference type="Proteomes" id="UP001367508">
    <property type="component" value="Unassembled WGS sequence"/>
</dbReference>
<organism evidence="4 5">
    <name type="scientific">Canavalia gladiata</name>
    <name type="common">Sword bean</name>
    <name type="synonym">Dolichos gladiatus</name>
    <dbReference type="NCBI Taxonomy" id="3824"/>
    <lineage>
        <taxon>Eukaryota</taxon>
        <taxon>Viridiplantae</taxon>
        <taxon>Streptophyta</taxon>
        <taxon>Embryophyta</taxon>
        <taxon>Tracheophyta</taxon>
        <taxon>Spermatophyta</taxon>
        <taxon>Magnoliopsida</taxon>
        <taxon>eudicotyledons</taxon>
        <taxon>Gunneridae</taxon>
        <taxon>Pentapetalae</taxon>
        <taxon>rosids</taxon>
        <taxon>fabids</taxon>
        <taxon>Fabales</taxon>
        <taxon>Fabaceae</taxon>
        <taxon>Papilionoideae</taxon>
        <taxon>50 kb inversion clade</taxon>
        <taxon>NPAAA clade</taxon>
        <taxon>indigoferoid/millettioid clade</taxon>
        <taxon>Phaseoleae</taxon>
        <taxon>Canavalia</taxon>
    </lineage>
</organism>
<dbReference type="Pfam" id="PF02536">
    <property type="entry name" value="mTERF"/>
    <property type="match status" value="2"/>
</dbReference>
<keyword evidence="3" id="KW-0809">Transit peptide</keyword>
<evidence type="ECO:0000313" key="5">
    <source>
        <dbReference type="Proteomes" id="UP001367508"/>
    </source>
</evidence>
<dbReference type="SMART" id="SM00733">
    <property type="entry name" value="Mterf"/>
    <property type="match status" value="5"/>
</dbReference>
<name>A0AAN9PPJ8_CANGL</name>
<dbReference type="Gene3D" id="1.25.70.10">
    <property type="entry name" value="Transcription termination factor 3, mitochondrial"/>
    <property type="match status" value="1"/>
</dbReference>
<dbReference type="GO" id="GO:0003676">
    <property type="term" value="F:nucleic acid binding"/>
    <property type="evidence" value="ECO:0007669"/>
    <property type="project" value="InterPro"/>
</dbReference>
<comment type="similarity">
    <text evidence="1">Belongs to the mTERF family.</text>
</comment>
<sequence length="467" mass="52993">MPHFLITTLTATASFIHYNKGTLILLGSLLQHKHNASLFLFNTFTSYGNNRKGDTFTVSYLINSCGVSPALAMKLSNRVHLKNPDIPNAVLDLLNNYGLSKTHVAKLVEKNPSVLIANAEKTLLPKLKFFHSIGVFDSDMPRILLGNPLILARSLEKCIIPRYEILRGIVLHNEKVVSILRKAPLSFTYCHIRNNVVPNIEILRQCGVPQASISILMVHFSRVVYMKHSKFVEAIKAVEEIGFNPLKITFVLAVQVLLTLSKAKRELRFQLYEGWGWDREMTLQAFRKFPNFMKLSEEMFTKKMSFLVKDMGLLSKDIAEYPPVLGYSLEKRIIPRFLVIKILVSKGLLEKNLHFSSFICLPEECFLKKFVENFPEDMPLLADVYKGLIDNVNGFSSIISKDDVGPMVTTALVCSVITNGDLMSASYDQCGEVYSEYAKPFYLDDDIFSGRVTDKWHNFMKGEMQRA</sequence>
<keyword evidence="2" id="KW-0805">Transcription regulation</keyword>
<accession>A0AAN9PPJ8</accession>
<dbReference type="InterPro" id="IPR038538">
    <property type="entry name" value="MTERF_sf"/>
</dbReference>
<gene>
    <name evidence="4" type="ORF">VNO77_42896</name>
</gene>
<evidence type="ECO:0000256" key="2">
    <source>
        <dbReference type="ARBA" id="ARBA00022472"/>
    </source>
</evidence>
<dbReference type="AlphaFoldDB" id="A0AAN9PPJ8"/>
<dbReference type="EMBL" id="JAYMYQ010000011">
    <property type="protein sequence ID" value="KAK7304998.1"/>
    <property type="molecule type" value="Genomic_DNA"/>
</dbReference>
<comment type="caution">
    <text evidence="4">The sequence shown here is derived from an EMBL/GenBank/DDBJ whole genome shotgun (WGS) entry which is preliminary data.</text>
</comment>
<keyword evidence="2" id="KW-0806">Transcription termination</keyword>
<keyword evidence="2" id="KW-0804">Transcription</keyword>